<organism evidence="2 3">
    <name type="scientific">Methylophilus methylotrophus</name>
    <name type="common">Bacterium W3A1</name>
    <dbReference type="NCBI Taxonomy" id="17"/>
    <lineage>
        <taxon>Bacteria</taxon>
        <taxon>Pseudomonadati</taxon>
        <taxon>Pseudomonadota</taxon>
        <taxon>Betaproteobacteria</taxon>
        <taxon>Nitrosomonadales</taxon>
        <taxon>Methylophilaceae</taxon>
        <taxon>Methylophilus</taxon>
    </lineage>
</organism>
<evidence type="ECO:0000313" key="2">
    <source>
        <dbReference type="EMBL" id="TXI37119.1"/>
    </source>
</evidence>
<evidence type="ECO:0000256" key="1">
    <source>
        <dbReference type="SAM" id="Phobius"/>
    </source>
</evidence>
<keyword evidence="1" id="KW-0812">Transmembrane</keyword>
<dbReference type="Proteomes" id="UP000321374">
    <property type="component" value="Unassembled WGS sequence"/>
</dbReference>
<keyword evidence="1" id="KW-1133">Transmembrane helix</keyword>
<name>A0A5C7WJ92_METME</name>
<gene>
    <name evidence="2" type="ORF">E6Q51_04020</name>
</gene>
<dbReference type="EMBL" id="SSGG01000066">
    <property type="protein sequence ID" value="TXI37119.1"/>
    <property type="molecule type" value="Genomic_DNA"/>
</dbReference>
<protein>
    <submittedName>
        <fullName evidence="2">Uncharacterized protein</fullName>
    </submittedName>
</protein>
<comment type="caution">
    <text evidence="2">The sequence shown here is derived from an EMBL/GenBank/DDBJ whole genome shotgun (WGS) entry which is preliminary data.</text>
</comment>
<accession>A0A5C7WJ92</accession>
<sequence length="126" mass="14095">MPINTTHKIQSLALLGVVSTVAFERIAATDWRFLHSKAGILICLWSVLPYVLMACATELLKTPRTQSWWLAVSAVMVMVAITAYYHTLFIHPDAQGALIFLFLPLVQCLITCGALILIRLLAWLDR</sequence>
<feature type="transmembrane region" description="Helical" evidence="1">
    <location>
        <begin position="97"/>
        <end position="122"/>
    </location>
</feature>
<reference evidence="2 3" key="1">
    <citation type="submission" date="2018-09" db="EMBL/GenBank/DDBJ databases">
        <title>Metagenome Assembled Genomes from an Advanced Water Purification Facility.</title>
        <authorList>
            <person name="Stamps B.W."/>
            <person name="Spear J.R."/>
        </authorList>
    </citation>
    <scope>NUCLEOTIDE SEQUENCE [LARGE SCALE GENOMIC DNA]</scope>
    <source>
        <strain evidence="2">Bin_42_2</strain>
    </source>
</reference>
<keyword evidence="1" id="KW-0472">Membrane</keyword>
<feature type="transmembrane region" description="Helical" evidence="1">
    <location>
        <begin position="38"/>
        <end position="56"/>
    </location>
</feature>
<dbReference type="AlphaFoldDB" id="A0A5C7WJ92"/>
<feature type="transmembrane region" description="Helical" evidence="1">
    <location>
        <begin position="68"/>
        <end position="85"/>
    </location>
</feature>
<proteinExistence type="predicted"/>
<evidence type="ECO:0000313" key="3">
    <source>
        <dbReference type="Proteomes" id="UP000321374"/>
    </source>
</evidence>